<dbReference type="GO" id="GO:0008237">
    <property type="term" value="F:metallopeptidase activity"/>
    <property type="evidence" value="ECO:0007669"/>
    <property type="project" value="UniProtKB-KW"/>
</dbReference>
<evidence type="ECO:0000256" key="12">
    <source>
        <dbReference type="SAM" id="SignalP"/>
    </source>
</evidence>
<sequence>MTMDQRLTRRGLLGLIGAGAALAAAPGLAAPATLRGKGDYRAIHLFSSRLGESVNTVYWIDGEYIPEALDEISHLLRDWRQDLVKPIDPRVIDILAEAHRKLDAAEPFEVVSGYRSPQTNAMLRRRSSGVARNSYHIKAMAADVTMRSRSVEQMYRAGLSCHGGGVGRYSRSGFVHMDCGPVRSWGR</sequence>
<dbReference type="STRING" id="1189325.SAMN04488119_10643"/>
<dbReference type="InterPro" id="IPR009045">
    <property type="entry name" value="Zn_M74/Hedgehog-like"/>
</dbReference>
<evidence type="ECO:0000256" key="4">
    <source>
        <dbReference type="ARBA" id="ARBA00022723"/>
    </source>
</evidence>
<feature type="signal peptide" evidence="12">
    <location>
        <begin position="1"/>
        <end position="29"/>
    </location>
</feature>
<keyword evidence="8" id="KW-0482">Metalloprotease</keyword>
<comment type="similarity">
    <text evidence="10">Belongs to the peptidase M15 family.</text>
</comment>
<evidence type="ECO:0000256" key="9">
    <source>
        <dbReference type="ARBA" id="ARBA00023316"/>
    </source>
</evidence>
<keyword evidence="6" id="KW-0378">Hydrolase</keyword>
<dbReference type="PANTHER" id="PTHR37425:SF1">
    <property type="entry name" value="OUTER MEMBRANE PROTEIN"/>
    <property type="match status" value="1"/>
</dbReference>
<gene>
    <name evidence="13" type="ORF">SAMN05216200_106160</name>
</gene>
<accession>A0A1M7THD2</accession>
<dbReference type="AlphaFoldDB" id="A0A1M7THD2"/>
<dbReference type="InterPro" id="IPR006311">
    <property type="entry name" value="TAT_signal"/>
</dbReference>
<name>A0A1M7THD2_9RHOB</name>
<dbReference type="GO" id="GO:0046872">
    <property type="term" value="F:metal ion binding"/>
    <property type="evidence" value="ECO:0007669"/>
    <property type="project" value="UniProtKB-KW"/>
</dbReference>
<dbReference type="InterPro" id="IPR010275">
    <property type="entry name" value="MepK"/>
</dbReference>
<dbReference type="GO" id="GO:0071555">
    <property type="term" value="P:cell wall organization"/>
    <property type="evidence" value="ECO:0007669"/>
    <property type="project" value="UniProtKB-KW"/>
</dbReference>
<dbReference type="EMBL" id="FRDL01000006">
    <property type="protein sequence ID" value="SHN70120.1"/>
    <property type="molecule type" value="Genomic_DNA"/>
</dbReference>
<evidence type="ECO:0000256" key="3">
    <source>
        <dbReference type="ARBA" id="ARBA00022670"/>
    </source>
</evidence>
<keyword evidence="4" id="KW-0479">Metal-binding</keyword>
<comment type="pathway">
    <text evidence="2">Cell wall biogenesis; cell wall polysaccharide biosynthesis.</text>
</comment>
<dbReference type="PROSITE" id="PS51318">
    <property type="entry name" value="TAT"/>
    <property type="match status" value="1"/>
</dbReference>
<keyword evidence="5 12" id="KW-0732">Signal</keyword>
<evidence type="ECO:0000256" key="6">
    <source>
        <dbReference type="ARBA" id="ARBA00022801"/>
    </source>
</evidence>
<dbReference type="OrthoDB" id="9782994at2"/>
<proteinExistence type="inferred from homology"/>
<evidence type="ECO:0000256" key="2">
    <source>
        <dbReference type="ARBA" id="ARBA00004776"/>
    </source>
</evidence>
<dbReference type="Pfam" id="PF05951">
    <property type="entry name" value="Peptidase_M15_2"/>
    <property type="match status" value="1"/>
</dbReference>
<evidence type="ECO:0000256" key="5">
    <source>
        <dbReference type="ARBA" id="ARBA00022729"/>
    </source>
</evidence>
<dbReference type="PANTHER" id="PTHR37425">
    <property type="match status" value="1"/>
</dbReference>
<evidence type="ECO:0000256" key="1">
    <source>
        <dbReference type="ARBA" id="ARBA00001947"/>
    </source>
</evidence>
<dbReference type="SUPFAM" id="SSF55166">
    <property type="entry name" value="Hedgehog/DD-peptidase"/>
    <property type="match status" value="1"/>
</dbReference>
<organism evidence="13 14">
    <name type="scientific">Oceanicella actignis</name>
    <dbReference type="NCBI Taxonomy" id="1189325"/>
    <lineage>
        <taxon>Bacteria</taxon>
        <taxon>Pseudomonadati</taxon>
        <taxon>Pseudomonadota</taxon>
        <taxon>Alphaproteobacteria</taxon>
        <taxon>Rhodobacterales</taxon>
        <taxon>Paracoccaceae</taxon>
        <taxon>Oceanicella</taxon>
    </lineage>
</organism>
<dbReference type="RefSeq" id="WP_072747579.1">
    <property type="nucleotide sequence ID" value="NZ_FOHL01000006.1"/>
</dbReference>
<keyword evidence="9" id="KW-0961">Cell wall biogenesis/degradation</keyword>
<keyword evidence="3" id="KW-0645">Protease</keyword>
<reference evidence="13 14" key="1">
    <citation type="submission" date="2016-12" db="EMBL/GenBank/DDBJ databases">
        <authorList>
            <person name="Song W.-J."/>
            <person name="Kurnit D.M."/>
        </authorList>
    </citation>
    <scope>NUCLEOTIDE SEQUENCE [LARGE SCALE GENOMIC DNA]</scope>
    <source>
        <strain evidence="13 14">CGMCC 1.10808</strain>
    </source>
</reference>
<feature type="chain" id="PRO_5009929439" description="Murein endopeptidase K" evidence="12">
    <location>
        <begin position="30"/>
        <end position="187"/>
    </location>
</feature>
<keyword evidence="14" id="KW-1185">Reference proteome</keyword>
<evidence type="ECO:0000256" key="7">
    <source>
        <dbReference type="ARBA" id="ARBA00022833"/>
    </source>
</evidence>
<evidence type="ECO:0000313" key="14">
    <source>
        <dbReference type="Proteomes" id="UP000184066"/>
    </source>
</evidence>
<evidence type="ECO:0000256" key="8">
    <source>
        <dbReference type="ARBA" id="ARBA00023049"/>
    </source>
</evidence>
<comment type="cofactor">
    <cofactor evidence="1">
        <name>Zn(2+)</name>
        <dbReference type="ChEBI" id="CHEBI:29105"/>
    </cofactor>
</comment>
<evidence type="ECO:0000256" key="10">
    <source>
        <dbReference type="ARBA" id="ARBA00093448"/>
    </source>
</evidence>
<protein>
    <recommendedName>
        <fullName evidence="11">Murein endopeptidase K</fullName>
    </recommendedName>
</protein>
<dbReference type="GO" id="GO:0006508">
    <property type="term" value="P:proteolysis"/>
    <property type="evidence" value="ECO:0007669"/>
    <property type="project" value="UniProtKB-KW"/>
</dbReference>
<dbReference type="Gene3D" id="3.30.1380.10">
    <property type="match status" value="1"/>
</dbReference>
<evidence type="ECO:0000313" key="13">
    <source>
        <dbReference type="EMBL" id="SHN70120.1"/>
    </source>
</evidence>
<evidence type="ECO:0000256" key="11">
    <source>
        <dbReference type="ARBA" id="ARBA00093666"/>
    </source>
</evidence>
<keyword evidence="7" id="KW-0862">Zinc</keyword>
<dbReference type="Proteomes" id="UP000184066">
    <property type="component" value="Unassembled WGS sequence"/>
</dbReference>